<dbReference type="CDD" id="cd07344">
    <property type="entry name" value="M48_yhfN_like"/>
    <property type="match status" value="1"/>
</dbReference>
<sequence>MLKQQDYFLSFEPRKTIRKYVSGESHFYLGRQYQLILIDSDEKTVKNIGGKIEIRTHNFDNAEKLLEAWYLNKSKKWFHNIAEPLINQFKKYQVEPKKIEIRKMQNRWGSCSTKGRILLNPELIKAPKACIEYVIIHELCHLVHRDHTKAFFDLQQKEFPEWKKWKNKLEVLLA</sequence>
<protein>
    <submittedName>
        <fullName evidence="2">SprT family zinc-dependent metalloprotease</fullName>
    </submittedName>
</protein>
<keyword evidence="2" id="KW-0482">Metalloprotease</keyword>
<keyword evidence="3" id="KW-1185">Reference proteome</keyword>
<feature type="domain" description="YgjP-like metallopeptidase" evidence="1">
    <location>
        <begin position="13"/>
        <end position="170"/>
    </location>
</feature>
<evidence type="ECO:0000313" key="2">
    <source>
        <dbReference type="EMBL" id="MDD7915488.1"/>
    </source>
</evidence>
<name>A0ABT5SBL7_9FLAO</name>
<dbReference type="Proteomes" id="UP001151478">
    <property type="component" value="Unassembled WGS sequence"/>
</dbReference>
<dbReference type="Pfam" id="PF01863">
    <property type="entry name" value="YgjP-like"/>
    <property type="match status" value="1"/>
</dbReference>
<keyword evidence="2" id="KW-0378">Hydrolase</keyword>
<reference evidence="2" key="1">
    <citation type="submission" date="2023-02" db="EMBL/GenBank/DDBJ databases">
        <title>Polaribacter ponticola sp. nov., isolated from seawater.</title>
        <authorList>
            <person name="Baek J.H."/>
            <person name="Kim J.M."/>
            <person name="Choi D.G."/>
            <person name="Jeon C.O."/>
        </authorList>
    </citation>
    <scope>NUCLEOTIDE SEQUENCE</scope>
    <source>
        <strain evidence="2">MSW5</strain>
    </source>
</reference>
<gene>
    <name evidence="2" type="ORF">N5A56_014150</name>
</gene>
<dbReference type="RefSeq" id="WP_274270592.1">
    <property type="nucleotide sequence ID" value="NZ_JAOSLC020000003.1"/>
</dbReference>
<dbReference type="Gene3D" id="3.30.2010.10">
    <property type="entry name" value="Metalloproteases ('zincins'), catalytic domain"/>
    <property type="match status" value="1"/>
</dbReference>
<proteinExistence type="predicted"/>
<dbReference type="InterPro" id="IPR053136">
    <property type="entry name" value="UTP_pyrophosphatase-like"/>
</dbReference>
<dbReference type="GO" id="GO:0008237">
    <property type="term" value="F:metallopeptidase activity"/>
    <property type="evidence" value="ECO:0007669"/>
    <property type="project" value="UniProtKB-KW"/>
</dbReference>
<dbReference type="EMBL" id="JAOSLC020000003">
    <property type="protein sequence ID" value="MDD7915488.1"/>
    <property type="molecule type" value="Genomic_DNA"/>
</dbReference>
<evidence type="ECO:0000259" key="1">
    <source>
        <dbReference type="Pfam" id="PF01863"/>
    </source>
</evidence>
<organism evidence="2 3">
    <name type="scientific">Polaribacter ponticola</name>
    <dbReference type="NCBI Taxonomy" id="2978475"/>
    <lineage>
        <taxon>Bacteria</taxon>
        <taxon>Pseudomonadati</taxon>
        <taxon>Bacteroidota</taxon>
        <taxon>Flavobacteriia</taxon>
        <taxon>Flavobacteriales</taxon>
        <taxon>Flavobacteriaceae</taxon>
    </lineage>
</organism>
<dbReference type="InterPro" id="IPR002725">
    <property type="entry name" value="YgjP-like_metallopeptidase"/>
</dbReference>
<accession>A0ABT5SBL7</accession>
<comment type="caution">
    <text evidence="2">The sequence shown here is derived from an EMBL/GenBank/DDBJ whole genome shotgun (WGS) entry which is preliminary data.</text>
</comment>
<dbReference type="PANTHER" id="PTHR30399:SF1">
    <property type="entry name" value="UTP PYROPHOSPHATASE"/>
    <property type="match status" value="1"/>
</dbReference>
<evidence type="ECO:0000313" key="3">
    <source>
        <dbReference type="Proteomes" id="UP001151478"/>
    </source>
</evidence>
<keyword evidence="2" id="KW-0645">Protease</keyword>
<dbReference type="PANTHER" id="PTHR30399">
    <property type="entry name" value="UNCHARACTERIZED PROTEIN YGJP"/>
    <property type="match status" value="1"/>
</dbReference>